<name>A0A1W1UCH4_9DEIO</name>
<feature type="compositionally biased region" description="Polar residues" evidence="1">
    <location>
        <begin position="155"/>
        <end position="164"/>
    </location>
</feature>
<protein>
    <submittedName>
        <fullName evidence="2">Uncharacterized protein</fullName>
    </submittedName>
</protein>
<evidence type="ECO:0000313" key="3">
    <source>
        <dbReference type="Proteomes" id="UP000192582"/>
    </source>
</evidence>
<accession>A0A1W1UCH4</accession>
<gene>
    <name evidence="2" type="ORF">SAMN00790413_05624</name>
</gene>
<proteinExistence type="predicted"/>
<dbReference type="AlphaFoldDB" id="A0A1W1UCH4"/>
<feature type="region of interest" description="Disordered" evidence="1">
    <location>
        <begin position="24"/>
        <end position="43"/>
    </location>
</feature>
<dbReference type="Proteomes" id="UP000192582">
    <property type="component" value="Unassembled WGS sequence"/>
</dbReference>
<organism evidence="2 3">
    <name type="scientific">Deinococcus hopiensis KR-140</name>
    <dbReference type="NCBI Taxonomy" id="695939"/>
    <lineage>
        <taxon>Bacteria</taxon>
        <taxon>Thermotogati</taxon>
        <taxon>Deinococcota</taxon>
        <taxon>Deinococci</taxon>
        <taxon>Deinococcales</taxon>
        <taxon>Deinococcaceae</taxon>
        <taxon>Deinococcus</taxon>
    </lineage>
</organism>
<dbReference type="STRING" id="695939.SAMN00790413_05624"/>
<evidence type="ECO:0000256" key="1">
    <source>
        <dbReference type="SAM" id="MobiDB-lite"/>
    </source>
</evidence>
<dbReference type="EMBL" id="FWWU01000003">
    <property type="protein sequence ID" value="SMB78769.1"/>
    <property type="molecule type" value="Genomic_DNA"/>
</dbReference>
<feature type="region of interest" description="Disordered" evidence="1">
    <location>
        <begin position="142"/>
        <end position="208"/>
    </location>
</feature>
<sequence>MAHWGKRSREGKVIPSRLLSDKCSKRRTGGNISARGIDRDPARSSQGHFVKASGLCCLSLMLLPPLPWAHRIWTLPFLTARVPSEGVHQQRGHRHKTLLVWARQMLRLVQRWCSGRGPTVVDDSAQTLIAWLQRLRQGHPITGLHPVAPGRSALRTPSRTSSRSDGPPAKAHAERAFLLQVETNADFNRGRTVSRKQTGAAPEKERLG</sequence>
<reference evidence="2 3" key="1">
    <citation type="submission" date="2017-04" db="EMBL/GenBank/DDBJ databases">
        <authorList>
            <person name="Afonso C.L."/>
            <person name="Miller P.J."/>
            <person name="Scott M.A."/>
            <person name="Spackman E."/>
            <person name="Goraichik I."/>
            <person name="Dimitrov K.M."/>
            <person name="Suarez D.L."/>
            <person name="Swayne D.E."/>
        </authorList>
    </citation>
    <scope>NUCLEOTIDE SEQUENCE [LARGE SCALE GENOMIC DNA]</scope>
    <source>
        <strain evidence="2 3">KR-140</strain>
    </source>
</reference>
<keyword evidence="3" id="KW-1185">Reference proteome</keyword>
<evidence type="ECO:0000313" key="2">
    <source>
        <dbReference type="EMBL" id="SMB78769.1"/>
    </source>
</evidence>